<proteinExistence type="predicted"/>
<protein>
    <submittedName>
        <fullName evidence="1">Uncharacterized protein</fullName>
    </submittedName>
</protein>
<dbReference type="Proteomes" id="UP000051017">
    <property type="component" value="Unassembled WGS sequence"/>
</dbReference>
<comment type="caution">
    <text evidence="1">The sequence shown here is derived from an EMBL/GenBank/DDBJ whole genome shotgun (WGS) entry which is preliminary data.</text>
</comment>
<organism evidence="1 2">
    <name type="scientific">Acidimicrobiia bacterium BACL6 MAG-120924-bin43</name>
    <dbReference type="NCBI Taxonomy" id="1655583"/>
    <lineage>
        <taxon>Bacteria</taxon>
        <taxon>Bacillati</taxon>
        <taxon>Actinomycetota</taxon>
        <taxon>Acidimicrobiia</taxon>
        <taxon>acIV cluster</taxon>
    </lineage>
</organism>
<gene>
    <name evidence="1" type="ORF">ABR75_02050</name>
</gene>
<dbReference type="SUPFAM" id="SSF54637">
    <property type="entry name" value="Thioesterase/thiol ester dehydrase-isomerase"/>
    <property type="match status" value="1"/>
</dbReference>
<accession>A0A0R2QGJ3</accession>
<evidence type="ECO:0000313" key="1">
    <source>
        <dbReference type="EMBL" id="KRO49422.1"/>
    </source>
</evidence>
<dbReference type="InterPro" id="IPR029069">
    <property type="entry name" value="HotDog_dom_sf"/>
</dbReference>
<dbReference type="EMBL" id="LIBJ01000011">
    <property type="protein sequence ID" value="KRO49422.1"/>
    <property type="molecule type" value="Genomic_DNA"/>
</dbReference>
<reference evidence="1 2" key="1">
    <citation type="submission" date="2015-10" db="EMBL/GenBank/DDBJ databases">
        <title>Metagenome-Assembled Genomes uncover a global brackish microbiome.</title>
        <authorList>
            <person name="Hugerth L.W."/>
            <person name="Larsson J."/>
            <person name="Alneberg J."/>
            <person name="Lindh M.V."/>
            <person name="Legrand C."/>
            <person name="Pinhassi J."/>
            <person name="Andersson A.F."/>
        </authorList>
    </citation>
    <scope>NUCLEOTIDE SEQUENCE [LARGE SCALE GENOMIC DNA]</scope>
    <source>
        <strain evidence="1">BACL6 MAG-120924-bin43</strain>
    </source>
</reference>
<evidence type="ECO:0000313" key="2">
    <source>
        <dbReference type="Proteomes" id="UP000051017"/>
    </source>
</evidence>
<sequence>MDNRPQIVEWSIVAQNLPEHARNPIHTDAGAQAAGFPRALVAGVTTYAYMTHPLIVAWGEDWLARGGGEIRFRRPVFDHDVLRCVPVVDGDAVLVQAVTSEPEQPRAIFRAVRDGGVVQPLRDGEVLSSKEFQLIDTFSCDYGSRAGDDLSFFADRGLVHPAVWPALANDIVYNYVARGSWVHMRSIIRHHATAPVGATAELRSVVVKRFESHGERAVLDVHVVVNNQVVASLEHEAIVALP</sequence>
<dbReference type="AlphaFoldDB" id="A0A0R2QGJ3"/>
<name>A0A0R2QGJ3_9ACTN</name>
<dbReference type="Gene3D" id="3.10.129.10">
    <property type="entry name" value="Hotdog Thioesterase"/>
    <property type="match status" value="1"/>
</dbReference>